<dbReference type="SUPFAM" id="SSF48403">
    <property type="entry name" value="Ankyrin repeat"/>
    <property type="match status" value="1"/>
</dbReference>
<evidence type="ECO:0000256" key="14">
    <source>
        <dbReference type="SAM" id="MobiDB-lite"/>
    </source>
</evidence>
<dbReference type="Pfam" id="PF03859">
    <property type="entry name" value="CG-1"/>
    <property type="match status" value="1"/>
</dbReference>
<dbReference type="Pfam" id="PF01833">
    <property type="entry name" value="TIG"/>
    <property type="match status" value="1"/>
</dbReference>
<dbReference type="Gene3D" id="1.25.40.20">
    <property type="entry name" value="Ankyrin repeat-containing domain"/>
    <property type="match status" value="1"/>
</dbReference>
<dbReference type="PROSITE" id="PS50297">
    <property type="entry name" value="ANK_REP_REGION"/>
    <property type="match status" value="1"/>
</dbReference>
<keyword evidence="8 13" id="KW-0040">ANK repeat</keyword>
<dbReference type="GO" id="GO:0003712">
    <property type="term" value="F:transcription coregulator activity"/>
    <property type="evidence" value="ECO:0007669"/>
    <property type="project" value="TreeGrafter"/>
</dbReference>
<dbReference type="GO" id="GO:0005516">
    <property type="term" value="F:calmodulin binding"/>
    <property type="evidence" value="ECO:0007669"/>
    <property type="project" value="UniProtKB-KW"/>
</dbReference>
<evidence type="ECO:0000256" key="13">
    <source>
        <dbReference type="PROSITE-ProRule" id="PRU00023"/>
    </source>
</evidence>
<dbReference type="Pfam" id="PF00612">
    <property type="entry name" value="IQ"/>
    <property type="match status" value="2"/>
</dbReference>
<comment type="caution">
    <text evidence="16">The sequence shown here is derived from an EMBL/GenBank/DDBJ whole genome shotgun (WGS) entry which is preliminary data.</text>
</comment>
<keyword evidence="12" id="KW-0539">Nucleus</keyword>
<dbReference type="SUPFAM" id="SSF81296">
    <property type="entry name" value="E set domains"/>
    <property type="match status" value="1"/>
</dbReference>
<feature type="compositionally biased region" description="Polar residues" evidence="14">
    <location>
        <begin position="205"/>
        <end position="214"/>
    </location>
</feature>
<feature type="repeat" description="ANK" evidence="13">
    <location>
        <begin position="675"/>
        <end position="707"/>
    </location>
</feature>
<evidence type="ECO:0000256" key="8">
    <source>
        <dbReference type="ARBA" id="ARBA00023043"/>
    </source>
</evidence>
<dbReference type="SMART" id="SM00015">
    <property type="entry name" value="IQ"/>
    <property type="match status" value="3"/>
</dbReference>
<sequence length="1007" mass="112061">MESKSSRNPQLQALNPAPASRSLLKTEQFKSELNPVAAGGGFCPWRELSMSTAEGYSMNDLYREAQHRWLKPAEVLYILQNHEDDQIAQEPPQHPSGGSLYLFNKRVNRFFRRDGHNWRKKKDQRTVGEAHERLKVGNVETLNCYYAHGEQNPNFQRRSYWMLDPVYEHIVLVHYRDIAQGKSSSGSIASSSAFTPSPSPSPYSTQNPGSTSIISEVNESGQNLSSPGSAEVSSNIVFKNNVVNGLGRVCREEFSSPHNFEVSKALKRIEEQLSLNDNTIKELEPFIVEDEHSNLTGFLDYETEIPTKGQYENILDGPGYAVTYQFPNEHNGVQDNLSDYATLQDIDGTGGHAVGDEEGLWTEMLESYSKPSSFDWSKPQETQGYQWSDSTTKHASFDNIKIPAHPSEVEIPETSLEDYSHLFDQIPLGMLPESSSLTVAQVQKYSIKDISPQWSYSNEATKIIMVGSFLCDPSEFSWTCMFGDVEVPVEIVQEGVLCCEVPLRSPGKVTLCITSANREACSEIREFEYRAKSNICSQCKSSPSEGPGSTEEVLHLVRLVQMLLSDSPMQQGDSSLSGISLPKSKTDDDSCSHIIEGLLDGSGTSSEAINGLLQVLLKDKLRRWLSIRSQGNDQGICSLSKKEQGIIHTVAALGFEWTLNPILSCGVGIDFRDINGWTALHWAARFGREKMVAALIASGASAGAVTDPSACDPTGRTAASIAASSGHNGLAGYLSEVALTSHLSSLRLEESELSRGSAEVEAERTINSVTRDHISINEDQLSLKDTLTAVRNAAQAAARIQSAFRAHSFRKRQEKEAAAGMHDDYGISLDDFHAMSKLSSRSTRDYNSAALSIQKKYRGWKGRKDFLALRQKVVKIQAHVRGYQVRKQYKVFCWAVGVLDKVVLRWRRKGAGLRSLRHETEMSEESEDDEDILKVFRKQKVDKAVEEAVSRVLSMVYSPDARQQYRRVLERYRQAKADLNDTAGEAAPSNSSYTVDMENEEYINPFP</sequence>
<dbReference type="GO" id="GO:0006357">
    <property type="term" value="P:regulation of transcription by RNA polymerase II"/>
    <property type="evidence" value="ECO:0007669"/>
    <property type="project" value="TreeGrafter"/>
</dbReference>
<feature type="region of interest" description="Disordered" evidence="14">
    <location>
        <begin position="1"/>
        <end position="20"/>
    </location>
</feature>
<comment type="similarity">
    <text evidence="2">Belongs to the CAMTA family.</text>
</comment>
<dbReference type="InterPro" id="IPR000048">
    <property type="entry name" value="IQ_motif_EF-hand-BS"/>
</dbReference>
<dbReference type="GO" id="GO:0003690">
    <property type="term" value="F:double-stranded DNA binding"/>
    <property type="evidence" value="ECO:0007669"/>
    <property type="project" value="TreeGrafter"/>
</dbReference>
<evidence type="ECO:0000256" key="5">
    <source>
        <dbReference type="ARBA" id="ARBA00022860"/>
    </source>
</evidence>
<keyword evidence="3" id="KW-0677">Repeat</keyword>
<dbReference type="STRING" id="22663.A0A2I0L8F9"/>
<dbReference type="InterPro" id="IPR013783">
    <property type="entry name" value="Ig-like_fold"/>
</dbReference>
<keyword evidence="9" id="KW-0238">DNA-binding</keyword>
<dbReference type="SMART" id="SM00248">
    <property type="entry name" value="ANK"/>
    <property type="match status" value="2"/>
</dbReference>
<dbReference type="PROSITE" id="PS50088">
    <property type="entry name" value="ANK_REPEAT"/>
    <property type="match status" value="1"/>
</dbReference>
<dbReference type="InterPro" id="IPR027417">
    <property type="entry name" value="P-loop_NTPase"/>
</dbReference>
<dbReference type="InterPro" id="IPR002110">
    <property type="entry name" value="Ankyrin_rpt"/>
</dbReference>
<dbReference type="PROSITE" id="PS50096">
    <property type="entry name" value="IQ"/>
    <property type="match status" value="3"/>
</dbReference>
<dbReference type="SMART" id="SM01076">
    <property type="entry name" value="CG-1"/>
    <property type="match status" value="1"/>
</dbReference>
<keyword evidence="5" id="KW-0112">Calmodulin-binding</keyword>
<dbReference type="GO" id="GO:0005634">
    <property type="term" value="C:nucleus"/>
    <property type="evidence" value="ECO:0007669"/>
    <property type="project" value="UniProtKB-SubCell"/>
</dbReference>
<evidence type="ECO:0000313" key="16">
    <source>
        <dbReference type="EMBL" id="PKI76989.1"/>
    </source>
</evidence>
<keyword evidence="17" id="KW-1185">Reference proteome</keyword>
<keyword evidence="10" id="KW-0010">Activator</keyword>
<reference evidence="16 17" key="1">
    <citation type="submission" date="2017-11" db="EMBL/GenBank/DDBJ databases">
        <title>De-novo sequencing of pomegranate (Punica granatum L.) genome.</title>
        <authorList>
            <person name="Akparov Z."/>
            <person name="Amiraslanov A."/>
            <person name="Hajiyeva S."/>
            <person name="Abbasov M."/>
            <person name="Kaur K."/>
            <person name="Hamwieh A."/>
            <person name="Solovyev V."/>
            <person name="Salamov A."/>
            <person name="Braich B."/>
            <person name="Kosarev P."/>
            <person name="Mahmoud A."/>
            <person name="Hajiyev E."/>
            <person name="Babayeva S."/>
            <person name="Izzatullayeva V."/>
            <person name="Mammadov A."/>
            <person name="Mammadov A."/>
            <person name="Sharifova S."/>
            <person name="Ojaghi J."/>
            <person name="Eynullazada K."/>
            <person name="Bayramov B."/>
            <person name="Abdulazimova A."/>
            <person name="Shahmuradov I."/>
        </authorList>
    </citation>
    <scope>NUCLEOTIDE SEQUENCE [LARGE SCALE GENOMIC DNA]</scope>
    <source>
        <strain evidence="17">cv. AG2017</strain>
        <tissue evidence="16">Leaf</tissue>
    </source>
</reference>
<dbReference type="SUPFAM" id="SSF52540">
    <property type="entry name" value="P-loop containing nucleoside triphosphate hydrolases"/>
    <property type="match status" value="1"/>
</dbReference>
<evidence type="ECO:0000256" key="7">
    <source>
        <dbReference type="ARBA" id="ARBA00023016"/>
    </source>
</evidence>
<evidence type="ECO:0000256" key="3">
    <source>
        <dbReference type="ARBA" id="ARBA00022737"/>
    </source>
</evidence>
<keyword evidence="4" id="KW-0106">Calcium</keyword>
<evidence type="ECO:0000256" key="4">
    <source>
        <dbReference type="ARBA" id="ARBA00022837"/>
    </source>
</evidence>
<dbReference type="Proteomes" id="UP000233551">
    <property type="component" value="Unassembled WGS sequence"/>
</dbReference>
<proteinExistence type="inferred from homology"/>
<dbReference type="InterPro" id="IPR014756">
    <property type="entry name" value="Ig_E-set"/>
</dbReference>
<protein>
    <recommendedName>
        <fullName evidence="15">CG-1 domain-containing protein</fullName>
    </recommendedName>
</protein>
<feature type="region of interest" description="Disordered" evidence="14">
    <location>
        <begin position="186"/>
        <end position="214"/>
    </location>
</feature>
<evidence type="ECO:0000256" key="12">
    <source>
        <dbReference type="ARBA" id="ARBA00023242"/>
    </source>
</evidence>
<dbReference type="PANTHER" id="PTHR23335">
    <property type="entry name" value="CALMODULIN-BINDING TRANSCRIPTION ACTIVATOR CAMTA"/>
    <property type="match status" value="1"/>
</dbReference>
<dbReference type="InterPro" id="IPR036770">
    <property type="entry name" value="Ankyrin_rpt-contain_sf"/>
</dbReference>
<name>A0A2I0L8F9_PUNGR</name>
<evidence type="ECO:0000256" key="6">
    <source>
        <dbReference type="ARBA" id="ARBA00023015"/>
    </source>
</evidence>
<evidence type="ECO:0000256" key="11">
    <source>
        <dbReference type="ARBA" id="ARBA00023163"/>
    </source>
</evidence>
<dbReference type="PROSITE" id="PS51437">
    <property type="entry name" value="CG_1"/>
    <property type="match status" value="1"/>
</dbReference>
<dbReference type="InterPro" id="IPR005559">
    <property type="entry name" value="CG-1_dom"/>
</dbReference>
<accession>A0A2I0L8F9</accession>
<evidence type="ECO:0000259" key="15">
    <source>
        <dbReference type="PROSITE" id="PS51437"/>
    </source>
</evidence>
<dbReference type="CDD" id="cd00102">
    <property type="entry name" value="IPT"/>
    <property type="match status" value="1"/>
</dbReference>
<keyword evidence="11" id="KW-0804">Transcription</keyword>
<keyword evidence="6" id="KW-0805">Transcription regulation</keyword>
<dbReference type="PANTHER" id="PTHR23335:SF1">
    <property type="entry name" value="CALMODULIN-BINDING TRANSCRIPTION ACTIVATOR, ISOFORM F"/>
    <property type="match status" value="1"/>
</dbReference>
<feature type="domain" description="CG-1" evidence="15">
    <location>
        <begin position="58"/>
        <end position="184"/>
    </location>
</feature>
<dbReference type="EMBL" id="PGOL01000105">
    <property type="protein sequence ID" value="PKI76989.1"/>
    <property type="molecule type" value="Genomic_DNA"/>
</dbReference>
<dbReference type="FunFam" id="1.20.5.190:FF:000003">
    <property type="entry name" value="Calmodulin-binding transcription activator 2"/>
    <property type="match status" value="1"/>
</dbReference>
<organism evidence="16 17">
    <name type="scientific">Punica granatum</name>
    <name type="common">Pomegranate</name>
    <dbReference type="NCBI Taxonomy" id="22663"/>
    <lineage>
        <taxon>Eukaryota</taxon>
        <taxon>Viridiplantae</taxon>
        <taxon>Streptophyta</taxon>
        <taxon>Embryophyta</taxon>
        <taxon>Tracheophyta</taxon>
        <taxon>Spermatophyta</taxon>
        <taxon>Magnoliopsida</taxon>
        <taxon>eudicotyledons</taxon>
        <taxon>Gunneridae</taxon>
        <taxon>Pentapetalae</taxon>
        <taxon>rosids</taxon>
        <taxon>malvids</taxon>
        <taxon>Myrtales</taxon>
        <taxon>Lythraceae</taxon>
        <taxon>Punica</taxon>
    </lineage>
</organism>
<dbReference type="AlphaFoldDB" id="A0A2I0L8F9"/>
<comment type="subcellular location">
    <subcellularLocation>
        <location evidence="1">Nucleus</location>
    </subcellularLocation>
</comment>
<feature type="compositionally biased region" description="Low complexity" evidence="14">
    <location>
        <begin position="186"/>
        <end position="196"/>
    </location>
</feature>
<dbReference type="Gene3D" id="1.20.5.190">
    <property type="match status" value="1"/>
</dbReference>
<evidence type="ECO:0000256" key="10">
    <source>
        <dbReference type="ARBA" id="ARBA00023159"/>
    </source>
</evidence>
<keyword evidence="7" id="KW-0346">Stress response</keyword>
<evidence type="ECO:0000256" key="9">
    <source>
        <dbReference type="ARBA" id="ARBA00023125"/>
    </source>
</evidence>
<dbReference type="InterPro" id="IPR002909">
    <property type="entry name" value="IPT_dom"/>
</dbReference>
<evidence type="ECO:0000256" key="2">
    <source>
        <dbReference type="ARBA" id="ARBA00008267"/>
    </source>
</evidence>
<dbReference type="Gene3D" id="2.60.40.10">
    <property type="entry name" value="Immunoglobulins"/>
    <property type="match status" value="1"/>
</dbReference>
<feature type="region of interest" description="Disordered" evidence="14">
    <location>
        <begin position="982"/>
        <end position="1007"/>
    </location>
</feature>
<gene>
    <name evidence="16" type="ORF">CRG98_002492</name>
</gene>
<dbReference type="Pfam" id="PF12796">
    <property type="entry name" value="Ank_2"/>
    <property type="match status" value="1"/>
</dbReference>
<feature type="compositionally biased region" description="Polar residues" evidence="14">
    <location>
        <begin position="1"/>
        <end position="13"/>
    </location>
</feature>
<evidence type="ECO:0000256" key="1">
    <source>
        <dbReference type="ARBA" id="ARBA00004123"/>
    </source>
</evidence>
<evidence type="ECO:0000313" key="17">
    <source>
        <dbReference type="Proteomes" id="UP000233551"/>
    </source>
</evidence>